<comment type="caution">
    <text evidence="1">The sequence shown here is derived from an EMBL/GenBank/DDBJ whole genome shotgun (WGS) entry which is preliminary data.</text>
</comment>
<keyword evidence="2" id="KW-1185">Reference proteome</keyword>
<protein>
    <submittedName>
        <fullName evidence="1">CopG family transcriptional regulator</fullName>
    </submittedName>
</protein>
<reference evidence="1 2" key="1">
    <citation type="submission" date="2020-02" db="EMBL/GenBank/DDBJ databases">
        <title>The whole genome sequence of CPCC 205119.</title>
        <authorList>
            <person name="Jiang Z."/>
        </authorList>
    </citation>
    <scope>NUCLEOTIDE SEQUENCE [LARGE SCALE GENOMIC DNA]</scope>
    <source>
        <strain evidence="1 2">CPCC 205119</strain>
    </source>
</reference>
<dbReference type="GO" id="GO:0006355">
    <property type="term" value="P:regulation of DNA-templated transcription"/>
    <property type="evidence" value="ECO:0007669"/>
    <property type="project" value="InterPro"/>
</dbReference>
<dbReference type="Proteomes" id="UP000470470">
    <property type="component" value="Unassembled WGS sequence"/>
</dbReference>
<name>A0A7K3WEA2_9ACTN</name>
<dbReference type="InterPro" id="IPR013321">
    <property type="entry name" value="Arc_rbn_hlx_hlx"/>
</dbReference>
<evidence type="ECO:0000313" key="1">
    <source>
        <dbReference type="EMBL" id="NEL53853.1"/>
    </source>
</evidence>
<organism evidence="1 2">
    <name type="scientific">Goekera deserti</name>
    <dbReference type="NCBI Taxonomy" id="2497753"/>
    <lineage>
        <taxon>Bacteria</taxon>
        <taxon>Bacillati</taxon>
        <taxon>Actinomycetota</taxon>
        <taxon>Actinomycetes</taxon>
        <taxon>Geodermatophilales</taxon>
        <taxon>Geodermatophilaceae</taxon>
        <taxon>Goekera</taxon>
    </lineage>
</organism>
<dbReference type="Gene3D" id="1.10.1220.10">
    <property type="entry name" value="Met repressor-like"/>
    <property type="match status" value="1"/>
</dbReference>
<accession>A0A7K3WEA2</accession>
<dbReference type="EMBL" id="JAAGWK010000010">
    <property type="protein sequence ID" value="NEL53853.1"/>
    <property type="molecule type" value="Genomic_DNA"/>
</dbReference>
<evidence type="ECO:0000313" key="2">
    <source>
        <dbReference type="Proteomes" id="UP000470470"/>
    </source>
</evidence>
<dbReference type="RefSeq" id="WP_152729792.1">
    <property type="nucleotide sequence ID" value="NZ_JAABOZ010000002.1"/>
</dbReference>
<gene>
    <name evidence="1" type="ORF">G1H19_07555</name>
</gene>
<sequence>MPPDGKQQFNVYLPPALVRRVKHAAVDAGESLSLFVEQALTAHLSRLEEDDRP</sequence>
<dbReference type="InterPro" id="IPR010985">
    <property type="entry name" value="Ribbon_hlx_hlx"/>
</dbReference>
<dbReference type="SUPFAM" id="SSF47598">
    <property type="entry name" value="Ribbon-helix-helix"/>
    <property type="match status" value="1"/>
</dbReference>
<dbReference type="AlphaFoldDB" id="A0A7K3WEA2"/>
<proteinExistence type="predicted"/>